<feature type="chain" id="PRO_5001726106" description="MICOS complex subunit MIC12" evidence="1">
    <location>
        <begin position="21"/>
        <end position="120"/>
    </location>
</feature>
<dbReference type="EMBL" id="LK023314">
    <property type="protein sequence ID" value="CDS04197.1"/>
    <property type="molecule type" value="Genomic_DNA"/>
</dbReference>
<organism evidence="2">
    <name type="scientific">Lichtheimia ramosa</name>
    <dbReference type="NCBI Taxonomy" id="688394"/>
    <lineage>
        <taxon>Eukaryota</taxon>
        <taxon>Fungi</taxon>
        <taxon>Fungi incertae sedis</taxon>
        <taxon>Mucoromycota</taxon>
        <taxon>Mucoromycotina</taxon>
        <taxon>Mucoromycetes</taxon>
        <taxon>Mucorales</taxon>
        <taxon>Lichtheimiaceae</taxon>
        <taxon>Lichtheimia</taxon>
    </lineage>
</organism>
<gene>
    <name evidence="2" type="ORF">LRAMOSA07152</name>
</gene>
<sequence length="120" mass="13279">MPRTVSLLAGVLAVAAVTYKLRIDVTNNTNNIRMRLDDAKTTLDHVAAGTASKSPSPYQSTRENLSIIGESKRYLTTRLVPTVKEQWNDQVADVAHRIIHADVSGRAKKLWDENVAPNLK</sequence>
<feature type="signal peptide" evidence="1">
    <location>
        <begin position="1"/>
        <end position="20"/>
    </location>
</feature>
<dbReference type="OrthoDB" id="2258660at2759"/>
<keyword evidence="1" id="KW-0732">Signal</keyword>
<accession>A0A077WA40</accession>
<reference evidence="2" key="1">
    <citation type="journal article" date="2014" name="Genome Announc.">
        <title>De novo whole-genome sequence and genome annotation of Lichtheimia ramosa.</title>
        <authorList>
            <person name="Linde J."/>
            <person name="Schwartze V."/>
            <person name="Binder U."/>
            <person name="Lass-Florl C."/>
            <person name="Voigt K."/>
            <person name="Horn F."/>
        </authorList>
    </citation>
    <scope>NUCLEOTIDE SEQUENCE</scope>
    <source>
        <strain evidence="2">JMRC FSU:6197</strain>
    </source>
</reference>
<name>A0A077WA40_9FUNG</name>
<protein>
    <recommendedName>
        <fullName evidence="3">MICOS complex subunit MIC12</fullName>
    </recommendedName>
</protein>
<evidence type="ECO:0000256" key="1">
    <source>
        <dbReference type="SAM" id="SignalP"/>
    </source>
</evidence>
<dbReference type="AlphaFoldDB" id="A0A077WA40"/>
<evidence type="ECO:0008006" key="3">
    <source>
        <dbReference type="Google" id="ProtNLM"/>
    </source>
</evidence>
<proteinExistence type="predicted"/>
<evidence type="ECO:0000313" key="2">
    <source>
        <dbReference type="EMBL" id="CDS04197.1"/>
    </source>
</evidence>